<evidence type="ECO:0000313" key="3">
    <source>
        <dbReference type="EMBL" id="KAG5506406.1"/>
    </source>
</evidence>
<dbReference type="PANTHER" id="PTHR34211:SF3">
    <property type="entry name" value="CALCINEURIN-LIKE METALLO-PHOSPHOESTERASE SUPERFAMILY PROTEIN"/>
    <property type="match status" value="1"/>
</dbReference>
<dbReference type="KEGG" id="phet:94291939"/>
<dbReference type="PANTHER" id="PTHR34211">
    <property type="entry name" value="CALCINEURIN-LIKE METALLO-PHOSPHOESTERASE SUPERFAMILY PROTEIN"/>
    <property type="match status" value="1"/>
</dbReference>
<dbReference type="GeneID" id="94291939"/>
<feature type="compositionally biased region" description="Low complexity" evidence="1">
    <location>
        <begin position="440"/>
        <end position="454"/>
    </location>
</feature>
<gene>
    <name evidence="3" type="ORF">JKF63_05909</name>
</gene>
<sequence length="1216" mass="135687">MFLLFVTERVMSLRSGIFWTLSYVLLLALMYLFHSPFRSQLESRTDWYAQVTKGLQIWIAVVLLCFHVGPHVVESRAHGSATTPTRSTTTGAIQDALVEDTAATIFFPTFCFTSSLCLFLHKVKRRYKLAFTYGASFRVVIINSVLLSSFATMHYTVCSEVFSTEEAVVVASQGAGETLFMSATPPPPPPPLPAWITSTVICPQPVTKRPFACLAFLCSLCVMFVAVDYLYKKQVADGDPWRGILWADLYPEKATRSHSRIAGASRASFIFQCLGLLRTLARDKRLEDRLGVAEVDPRLQEAVPKTISLPARAAAAKRWNNGLADPTGWQDEHDRLAMAGEKYASHPTNRPGMVPWFSTFIMGTTWQALARMSLEFLTFDVRVLQHYARPKLFEFHFGSSLKDLPCLWTSDEPRRLSSTNKPCAQDTASLHDTCRSQHAQFTTTQPPQEQSSQMPREEKGFTTDDTSVWFDWIADVGDGFNPTYAMARLLAKPLLKLPLHCPPGGTAGLSLLSKSEDVTPAESPSTSNAPQAMPKPGKSGFVTLPRGSFVLVGGDLAYPSPNDETYTMRLFEPYHDAMSGNTRLQNVFHAEQKRVVVADPSDADVAHLHLLDAATVSGMATGHAAQQAGCATAEAALRSVPLLFAIPGNHDWFDGLTTYRKYIIEREWIGGWLMPQRSSFFVLRLPHNWFILCCDTGNLQDIDVAQRNYFLDAIEKYMDVDSCAILAAHEPGWVYDAMLHKSNLTQPELSKVCAVLGTRLRLRLAGDIHHYSRHVPVDASSEAATLVVSGGGGAFLHGARDDVIISQGTRYRRACAFPDRDTFMNMASRLWGFRVINWKFDLIIGVCGFLVVVSLLPQSIEGVRLNSESGALMTLPDAVAAWWEQAWVYVVTLFTKGIASVLATLGFFAAFTVAGSEKNTPVWCRLLHSLFWTFLTVFTCCGMLAFLICTLQYMVENNLLVSADGHWGSVVEDEVRASADSLLNHTQRILRGANASVAAYELQLLQTSFYGGSLVSWCGVFLRCLDPFEMLAYLSEKVSSPKMGTFAEDASRLDEVLYYLYFVFFYWILVTPLVSFLIGSYLVCSVTLFDCLFNPAYSAFQIEEYKHFLRFRLDTATRQLHIYVIAMRKVPKSWNKDCAYQEEVKSGVMQAAPPHLRAHPSRWKGKQSRAITRRDDGKRLALEEGMEEGVEVLEHFVCTPHRPPTATSARKRGTVE</sequence>
<keyword evidence="2" id="KW-0472">Membrane</keyword>
<dbReference type="RefSeq" id="XP_067757568.1">
    <property type="nucleotide sequence ID" value="XM_067901862.1"/>
</dbReference>
<reference evidence="3 4" key="1">
    <citation type="submission" date="2021-02" db="EMBL/GenBank/DDBJ databases">
        <title>Porcisia hertigi Genome sequencing and assembly.</title>
        <authorList>
            <person name="Almutairi H."/>
            <person name="Gatherer D."/>
        </authorList>
    </citation>
    <scope>NUCLEOTIDE SEQUENCE [LARGE SCALE GENOMIC DNA]</scope>
    <source>
        <strain evidence="3 4">C119</strain>
    </source>
</reference>
<keyword evidence="2" id="KW-1133">Transmembrane helix</keyword>
<name>A0A836LBR2_9TRYP</name>
<dbReference type="SUPFAM" id="SSF56300">
    <property type="entry name" value="Metallo-dependent phosphatases"/>
    <property type="match status" value="1"/>
</dbReference>
<feature type="transmembrane region" description="Helical" evidence="2">
    <location>
        <begin position="886"/>
        <end position="914"/>
    </location>
</feature>
<protein>
    <recommendedName>
        <fullName evidence="5">Calcineurin-like phosphoesterase domain-containing protein</fullName>
    </recommendedName>
</protein>
<feature type="transmembrane region" description="Helical" evidence="2">
    <location>
        <begin position="1056"/>
        <end position="1083"/>
    </location>
</feature>
<evidence type="ECO:0000256" key="2">
    <source>
        <dbReference type="SAM" id="Phobius"/>
    </source>
</evidence>
<dbReference type="OrthoDB" id="1883418at2759"/>
<dbReference type="Proteomes" id="UP000674318">
    <property type="component" value="Unassembled WGS sequence"/>
</dbReference>
<dbReference type="AlphaFoldDB" id="A0A836LBR2"/>
<comment type="caution">
    <text evidence="3">The sequence shown here is derived from an EMBL/GenBank/DDBJ whole genome shotgun (WGS) entry which is preliminary data.</text>
</comment>
<organism evidence="3 4">
    <name type="scientific">Porcisia hertigi</name>
    <dbReference type="NCBI Taxonomy" id="2761500"/>
    <lineage>
        <taxon>Eukaryota</taxon>
        <taxon>Discoba</taxon>
        <taxon>Euglenozoa</taxon>
        <taxon>Kinetoplastea</taxon>
        <taxon>Metakinetoplastina</taxon>
        <taxon>Trypanosomatida</taxon>
        <taxon>Trypanosomatidae</taxon>
        <taxon>Leishmaniinae</taxon>
        <taxon>Porcisia</taxon>
    </lineage>
</organism>
<feature type="transmembrane region" description="Helical" evidence="2">
    <location>
        <begin position="926"/>
        <end position="955"/>
    </location>
</feature>
<feature type="region of interest" description="Disordered" evidence="1">
    <location>
        <begin position="437"/>
        <end position="461"/>
    </location>
</feature>
<feature type="transmembrane region" description="Helical" evidence="2">
    <location>
        <begin position="836"/>
        <end position="856"/>
    </location>
</feature>
<dbReference type="InterPro" id="IPR029052">
    <property type="entry name" value="Metallo-depent_PP-like"/>
</dbReference>
<keyword evidence="4" id="KW-1185">Reference proteome</keyword>
<keyword evidence="2" id="KW-0812">Transmembrane</keyword>
<feature type="transmembrane region" description="Helical" evidence="2">
    <location>
        <begin position="16"/>
        <end position="34"/>
    </location>
</feature>
<feature type="transmembrane region" description="Helical" evidence="2">
    <location>
        <begin position="55"/>
        <end position="73"/>
    </location>
</feature>
<accession>A0A836LBR2</accession>
<evidence type="ECO:0008006" key="5">
    <source>
        <dbReference type="Google" id="ProtNLM"/>
    </source>
</evidence>
<dbReference type="EMBL" id="JAFJZO010000020">
    <property type="protein sequence ID" value="KAG5506406.1"/>
    <property type="molecule type" value="Genomic_DNA"/>
</dbReference>
<proteinExistence type="predicted"/>
<feature type="transmembrane region" description="Helical" evidence="2">
    <location>
        <begin position="102"/>
        <end position="120"/>
    </location>
</feature>
<feature type="region of interest" description="Disordered" evidence="1">
    <location>
        <begin position="515"/>
        <end position="539"/>
    </location>
</feature>
<evidence type="ECO:0000256" key="1">
    <source>
        <dbReference type="SAM" id="MobiDB-lite"/>
    </source>
</evidence>
<evidence type="ECO:0000313" key="4">
    <source>
        <dbReference type="Proteomes" id="UP000674318"/>
    </source>
</evidence>